<feature type="transmembrane region" description="Helical" evidence="8">
    <location>
        <begin position="168"/>
        <end position="189"/>
    </location>
</feature>
<dbReference type="EMBL" id="LNRQ01000002">
    <property type="protein sequence ID" value="KZN06962.1"/>
    <property type="molecule type" value="Genomic_DNA"/>
</dbReference>
<keyword evidence="12" id="KW-1185">Reference proteome</keyword>
<dbReference type="PANTHER" id="PTHR36488:SF8">
    <property type="entry name" value="CASP-LIKE PROTEIN 1U1"/>
    <property type="match status" value="1"/>
</dbReference>
<comment type="subunit">
    <text evidence="3 8">Homodimer and heterodimers.</text>
</comment>
<reference evidence="10" key="1">
    <citation type="journal article" date="2016" name="Nat. Genet.">
        <title>A high-quality carrot genome assembly provides new insights into carotenoid accumulation and asterid genome evolution.</title>
        <authorList>
            <person name="Iorizzo M."/>
            <person name="Ellison S."/>
            <person name="Senalik D."/>
            <person name="Zeng P."/>
            <person name="Satapoomin P."/>
            <person name="Huang J."/>
            <person name="Bowman M."/>
            <person name="Iovene M."/>
            <person name="Sanseverino W."/>
            <person name="Cavagnaro P."/>
            <person name="Yildiz M."/>
            <person name="Macko-Podgorni A."/>
            <person name="Moranska E."/>
            <person name="Grzebelus E."/>
            <person name="Grzebelus D."/>
            <person name="Ashrafi H."/>
            <person name="Zheng Z."/>
            <person name="Cheng S."/>
            <person name="Spooner D."/>
            <person name="Van Deynze A."/>
            <person name="Simon P."/>
        </authorList>
    </citation>
    <scope>NUCLEOTIDE SEQUENCE [LARGE SCALE GENOMIC DNA]</scope>
    <source>
        <tissue evidence="10">Leaf</tissue>
    </source>
</reference>
<evidence type="ECO:0000256" key="4">
    <source>
        <dbReference type="ARBA" id="ARBA00022475"/>
    </source>
</evidence>
<evidence type="ECO:0000256" key="1">
    <source>
        <dbReference type="ARBA" id="ARBA00004651"/>
    </source>
</evidence>
<keyword evidence="7 8" id="KW-0472">Membrane</keyword>
<proteinExistence type="inferred from homology"/>
<gene>
    <name evidence="10" type="ORF">DCAR_007799</name>
    <name evidence="11" type="ORF">DCAR_0208806</name>
</gene>
<dbReference type="AlphaFoldDB" id="A0A166ETK8"/>
<feature type="transmembrane region" description="Helical" evidence="8">
    <location>
        <begin position="32"/>
        <end position="50"/>
    </location>
</feature>
<organism evidence="10">
    <name type="scientific">Daucus carota subsp. sativus</name>
    <name type="common">Carrot</name>
    <dbReference type="NCBI Taxonomy" id="79200"/>
    <lineage>
        <taxon>Eukaryota</taxon>
        <taxon>Viridiplantae</taxon>
        <taxon>Streptophyta</taxon>
        <taxon>Embryophyta</taxon>
        <taxon>Tracheophyta</taxon>
        <taxon>Spermatophyta</taxon>
        <taxon>Magnoliopsida</taxon>
        <taxon>eudicotyledons</taxon>
        <taxon>Gunneridae</taxon>
        <taxon>Pentapetalae</taxon>
        <taxon>asterids</taxon>
        <taxon>campanulids</taxon>
        <taxon>Apiales</taxon>
        <taxon>Apiaceae</taxon>
        <taxon>Apioideae</taxon>
        <taxon>Scandiceae</taxon>
        <taxon>Daucinae</taxon>
        <taxon>Daucus</taxon>
        <taxon>Daucus sect. Daucus</taxon>
    </lineage>
</organism>
<dbReference type="EMBL" id="CP093344">
    <property type="protein sequence ID" value="WOG89568.1"/>
    <property type="molecule type" value="Genomic_DNA"/>
</dbReference>
<dbReference type="NCBIfam" id="TIGR01569">
    <property type="entry name" value="A_tha_TIGR01569"/>
    <property type="match status" value="1"/>
</dbReference>
<feature type="transmembrane region" description="Helical" evidence="8">
    <location>
        <begin position="116"/>
        <end position="139"/>
    </location>
</feature>
<dbReference type="STRING" id="79200.A0A166ETK8"/>
<dbReference type="Pfam" id="PF04535">
    <property type="entry name" value="CASP_dom"/>
    <property type="match status" value="1"/>
</dbReference>
<dbReference type="Proteomes" id="UP000077755">
    <property type="component" value="Chromosome 2"/>
</dbReference>
<dbReference type="PANTHER" id="PTHR36488">
    <property type="entry name" value="CASP-LIKE PROTEIN 1U1"/>
    <property type="match status" value="1"/>
</dbReference>
<reference evidence="11" key="2">
    <citation type="submission" date="2022-03" db="EMBL/GenBank/DDBJ databases">
        <title>Draft title - Genomic analysis of global carrot germplasm unveils the trajectory of domestication and the origin of high carotenoid orange carrot.</title>
        <authorList>
            <person name="Iorizzo M."/>
            <person name="Ellison S."/>
            <person name="Senalik D."/>
            <person name="Macko-Podgorni A."/>
            <person name="Grzebelus D."/>
            <person name="Bostan H."/>
            <person name="Rolling W."/>
            <person name="Curaba J."/>
            <person name="Simon P."/>
        </authorList>
    </citation>
    <scope>NUCLEOTIDE SEQUENCE</scope>
    <source>
        <tissue evidence="11">Leaf</tissue>
    </source>
</reference>
<protein>
    <recommendedName>
        <fullName evidence="8">CASP-like protein</fullName>
    </recommendedName>
</protein>
<dbReference type="OMA" id="HNLVMIA"/>
<evidence type="ECO:0000256" key="6">
    <source>
        <dbReference type="ARBA" id="ARBA00022989"/>
    </source>
</evidence>
<dbReference type="InterPro" id="IPR044173">
    <property type="entry name" value="CASPL"/>
</dbReference>
<accession>A0A166ETK8</accession>
<dbReference type="Gramene" id="KZN06962">
    <property type="protein sequence ID" value="KZN06962"/>
    <property type="gene ID" value="DCAR_007799"/>
</dbReference>
<keyword evidence="4 8" id="KW-1003">Cell membrane</keyword>
<sequence length="203" mass="22133">MAVEIGDKAEAECKSNQEIAVTRKPIGYVIPVLRLLTFAATLSATLVMALNKQTKTFVVATVGTTPIKATFTAKFSHTPAFVFFVIANGMASFHSILMLVIELFGHKYDLKGLRFVIIPVLDIFTVALISGAANAAAFMGELGRNGNSHARWNKICDRFKKYCDHGSAAMLVSFIAVLILIIITAISILKLHKRNSTSYSTLH</sequence>
<evidence type="ECO:0000256" key="7">
    <source>
        <dbReference type="ARBA" id="ARBA00023136"/>
    </source>
</evidence>
<evidence type="ECO:0000313" key="12">
    <source>
        <dbReference type="Proteomes" id="UP000077755"/>
    </source>
</evidence>
<comment type="subcellular location">
    <subcellularLocation>
        <location evidence="1 8">Cell membrane</location>
        <topology evidence="1 8">Multi-pass membrane protein</topology>
    </subcellularLocation>
</comment>
<evidence type="ECO:0000256" key="8">
    <source>
        <dbReference type="RuleBase" id="RU361233"/>
    </source>
</evidence>
<evidence type="ECO:0000256" key="2">
    <source>
        <dbReference type="ARBA" id="ARBA00007651"/>
    </source>
</evidence>
<comment type="similarity">
    <text evidence="2 8">Belongs to the Casparian strip membrane proteins (CASP) family.</text>
</comment>
<dbReference type="OrthoDB" id="610574at2759"/>
<dbReference type="InterPro" id="IPR006702">
    <property type="entry name" value="CASP_dom"/>
</dbReference>
<evidence type="ECO:0000259" key="9">
    <source>
        <dbReference type="Pfam" id="PF04535"/>
    </source>
</evidence>
<feature type="domain" description="Casparian strip membrane protein" evidence="9">
    <location>
        <begin position="31"/>
        <end position="178"/>
    </location>
</feature>
<dbReference type="KEGG" id="dcr:108208211"/>
<keyword evidence="5 8" id="KW-0812">Transmembrane</keyword>
<evidence type="ECO:0000313" key="10">
    <source>
        <dbReference type="EMBL" id="KZN06962.1"/>
    </source>
</evidence>
<dbReference type="GO" id="GO:0005886">
    <property type="term" value="C:plasma membrane"/>
    <property type="evidence" value="ECO:0007669"/>
    <property type="project" value="UniProtKB-SubCell"/>
</dbReference>
<evidence type="ECO:0000256" key="5">
    <source>
        <dbReference type="ARBA" id="ARBA00022692"/>
    </source>
</evidence>
<keyword evidence="6 8" id="KW-1133">Transmembrane helix</keyword>
<feature type="transmembrane region" description="Helical" evidence="8">
    <location>
        <begin position="80"/>
        <end position="104"/>
    </location>
</feature>
<evidence type="ECO:0000313" key="11">
    <source>
        <dbReference type="EMBL" id="WOG89568.1"/>
    </source>
</evidence>
<name>A0A166ETK8_DAUCS</name>
<dbReference type="InterPro" id="IPR006459">
    <property type="entry name" value="CASP/CASPL"/>
</dbReference>
<evidence type="ECO:0000256" key="3">
    <source>
        <dbReference type="ARBA" id="ARBA00011489"/>
    </source>
</evidence>